<organism evidence="1">
    <name type="scientific">marine sediment metagenome</name>
    <dbReference type="NCBI Taxonomy" id="412755"/>
    <lineage>
        <taxon>unclassified sequences</taxon>
        <taxon>metagenomes</taxon>
        <taxon>ecological metagenomes</taxon>
    </lineage>
</organism>
<accession>A0A0F9U9Q2</accession>
<protein>
    <submittedName>
        <fullName evidence="1">Uncharacterized protein</fullName>
    </submittedName>
</protein>
<sequence>MIDFERAQVIVDYLNGLLELDRPAVAALIANRVPCNKALADHPTCQVVAQHGSCHVGLLGILNGLCGKDKRGWGGIVVVFSSPGDSPKTNAPRETGHRDLARFEVAGH</sequence>
<gene>
    <name evidence="1" type="ORF">LCGC14_0249120</name>
</gene>
<dbReference type="EMBL" id="LAZR01000129">
    <property type="protein sequence ID" value="KKN88349.1"/>
    <property type="molecule type" value="Genomic_DNA"/>
</dbReference>
<comment type="caution">
    <text evidence="1">The sequence shown here is derived from an EMBL/GenBank/DDBJ whole genome shotgun (WGS) entry which is preliminary data.</text>
</comment>
<name>A0A0F9U9Q2_9ZZZZ</name>
<proteinExistence type="predicted"/>
<evidence type="ECO:0000313" key="1">
    <source>
        <dbReference type="EMBL" id="KKN88349.1"/>
    </source>
</evidence>
<reference evidence="1" key="1">
    <citation type="journal article" date="2015" name="Nature">
        <title>Complex archaea that bridge the gap between prokaryotes and eukaryotes.</title>
        <authorList>
            <person name="Spang A."/>
            <person name="Saw J.H."/>
            <person name="Jorgensen S.L."/>
            <person name="Zaremba-Niedzwiedzka K."/>
            <person name="Martijn J."/>
            <person name="Lind A.E."/>
            <person name="van Eijk R."/>
            <person name="Schleper C."/>
            <person name="Guy L."/>
            <person name="Ettema T.J."/>
        </authorList>
    </citation>
    <scope>NUCLEOTIDE SEQUENCE</scope>
</reference>
<dbReference type="AlphaFoldDB" id="A0A0F9U9Q2"/>